<organism evidence="2">
    <name type="scientific">Noccaea caerulescens</name>
    <name type="common">Alpine penny-cress</name>
    <name type="synonym">Thlaspi caerulescens</name>
    <dbReference type="NCBI Taxonomy" id="107243"/>
    <lineage>
        <taxon>Eukaryota</taxon>
        <taxon>Viridiplantae</taxon>
        <taxon>Streptophyta</taxon>
        <taxon>Embryophyta</taxon>
        <taxon>Tracheophyta</taxon>
        <taxon>Spermatophyta</taxon>
        <taxon>Magnoliopsida</taxon>
        <taxon>eudicotyledons</taxon>
        <taxon>Gunneridae</taxon>
        <taxon>Pentapetalae</taxon>
        <taxon>rosids</taxon>
        <taxon>malvids</taxon>
        <taxon>Brassicales</taxon>
        <taxon>Brassicaceae</taxon>
        <taxon>Coluteocarpeae</taxon>
        <taxon>Noccaea</taxon>
    </lineage>
</organism>
<feature type="region of interest" description="Disordered" evidence="1">
    <location>
        <begin position="116"/>
        <end position="189"/>
    </location>
</feature>
<feature type="compositionally biased region" description="Acidic residues" evidence="1">
    <location>
        <begin position="149"/>
        <end position="158"/>
    </location>
</feature>
<evidence type="ECO:0000256" key="1">
    <source>
        <dbReference type="SAM" id="MobiDB-lite"/>
    </source>
</evidence>
<dbReference type="EMBL" id="GEVK01023798">
    <property type="protein sequence ID" value="JAU29034.1"/>
    <property type="molecule type" value="Transcribed_RNA"/>
</dbReference>
<proteinExistence type="predicted"/>
<evidence type="ECO:0000313" key="2">
    <source>
        <dbReference type="EMBL" id="JAU29034.1"/>
    </source>
</evidence>
<dbReference type="AlphaFoldDB" id="A0A1J3EA60"/>
<name>A0A1J3EA60_NOCCA</name>
<protein>
    <submittedName>
        <fullName evidence="2">Uncharacterized protein</fullName>
    </submittedName>
</protein>
<reference evidence="2" key="1">
    <citation type="submission" date="2016-07" db="EMBL/GenBank/DDBJ databases">
        <title>De novo transcriptome assembly of four accessions of the metal hyperaccumulator plant Noccaea caerulescens.</title>
        <authorList>
            <person name="Blande D."/>
            <person name="Halimaa P."/>
            <person name="Tervahauta A.I."/>
            <person name="Aarts M.G."/>
            <person name="Karenlampi S.O."/>
        </authorList>
    </citation>
    <scope>NUCLEOTIDE SEQUENCE</scope>
</reference>
<gene>
    <name evidence="2" type="ORF">LC_TR13274_c1_g1_i1_g.46130</name>
</gene>
<accession>A0A1J3EA60</accession>
<sequence length="189" mass="21119">MRRFLQRFPSLLARNFRHAYTYPRLVPSLDRNRTISRFAFFSSQSDSARGPISDEVVSKEELKKRIQRVLDDGDEDAFPFLFEALMNRKLSGNHDESDDEVMEEVRKYPINDAYNVNVTDSDVESDGLSGGDSSDSDIERDDGLRDGDSSDSDIESDDGLSGGDSSDSDFESDDGLRDGDSSESDSESD</sequence>